<reference evidence="1 2" key="1">
    <citation type="journal article" date="2020" name="Phytopathology">
        <title>Genome Sequence Resources of Colletotrichum truncatum, C. plurivorum, C. musicola, and C. sojae: Four Species Pathogenic to Soybean (Glycine max).</title>
        <authorList>
            <person name="Rogerio F."/>
            <person name="Boufleur T.R."/>
            <person name="Ciampi-Guillardi M."/>
            <person name="Sukno S.A."/>
            <person name="Thon M.R."/>
            <person name="Massola Junior N.S."/>
            <person name="Baroncelli R."/>
        </authorList>
    </citation>
    <scope>NUCLEOTIDE SEQUENCE [LARGE SCALE GENOMIC DNA]</scope>
    <source>
        <strain evidence="1 2">CMES1059</strain>
    </source>
</reference>
<name>A0ACC3YUN9_COLTU</name>
<evidence type="ECO:0000313" key="2">
    <source>
        <dbReference type="Proteomes" id="UP000805649"/>
    </source>
</evidence>
<proteinExistence type="predicted"/>
<comment type="caution">
    <text evidence="1">The sequence shown here is derived from an EMBL/GenBank/DDBJ whole genome shotgun (WGS) entry which is preliminary data.</text>
</comment>
<protein>
    <submittedName>
        <fullName evidence="1">Biphenyl-2,3-diol 1,2-dioxygenase 2</fullName>
    </submittedName>
</protein>
<organism evidence="1 2">
    <name type="scientific">Colletotrichum truncatum</name>
    <name type="common">Anthracnose fungus</name>
    <name type="synonym">Colletotrichum capsici</name>
    <dbReference type="NCBI Taxonomy" id="5467"/>
    <lineage>
        <taxon>Eukaryota</taxon>
        <taxon>Fungi</taxon>
        <taxon>Dikarya</taxon>
        <taxon>Ascomycota</taxon>
        <taxon>Pezizomycotina</taxon>
        <taxon>Sordariomycetes</taxon>
        <taxon>Hypocreomycetidae</taxon>
        <taxon>Glomerellales</taxon>
        <taxon>Glomerellaceae</taxon>
        <taxon>Colletotrichum</taxon>
        <taxon>Colletotrichum truncatum species complex</taxon>
    </lineage>
</organism>
<keyword evidence="2" id="KW-1185">Reference proteome</keyword>
<accession>A0ACC3YUN9</accession>
<gene>
    <name evidence="1" type="ORF">CTRU02_210183</name>
</gene>
<dbReference type="Proteomes" id="UP000805649">
    <property type="component" value="Unassembled WGS sequence"/>
</dbReference>
<evidence type="ECO:0000313" key="1">
    <source>
        <dbReference type="EMBL" id="KAL0935592.1"/>
    </source>
</evidence>
<sequence length="194" mass="21916">MSFKPASATGVCRPSELAHFVLRTNDPVRLVDFYTKFLNADVVHSNDLITFLTWDHEHHRLAIVNDPNAVPKQENSCGFDHIALTYDSLGDLVQSYLARKKMGIEPAYCMHHGMSTSMYYRDPDGNKIETQVDTFEKPEDAMEFMMSAEFAKDPRGPSFDPEELVRRFEAGEDEKELMNRGVPPVANAEVKASA</sequence>
<dbReference type="EMBL" id="VUJX02000006">
    <property type="protein sequence ID" value="KAL0935592.1"/>
    <property type="molecule type" value="Genomic_DNA"/>
</dbReference>